<evidence type="ECO:0000256" key="1">
    <source>
        <dbReference type="ARBA" id="ARBA00005031"/>
    </source>
</evidence>
<keyword evidence="7 11" id="KW-0460">Magnesium</keyword>
<comment type="cofactor">
    <cofactor evidence="11">
        <name>Mg(2+)</name>
        <dbReference type="ChEBI" id="CHEBI:18420"/>
    </cofactor>
    <text evidence="11">Binds a second Mg(2+) ion via substrate during catalysis.</text>
</comment>
<evidence type="ECO:0000256" key="6">
    <source>
        <dbReference type="ARBA" id="ARBA00022723"/>
    </source>
</evidence>
<evidence type="ECO:0000256" key="2">
    <source>
        <dbReference type="ARBA" id="ARBA00009604"/>
    </source>
</evidence>
<reference evidence="19 20" key="1">
    <citation type="journal article" date="2020" name="Cell Host Microbe">
        <title>Functional and Genomic Variation between Human-Derived Isolates of Lachnospiraceae Reveals Inter- and Intra-Species Diversity.</title>
        <authorList>
            <person name="Sorbara M.T."/>
            <person name="Littmann E.R."/>
            <person name="Fontana E."/>
            <person name="Moody T.U."/>
            <person name="Kohout C.E."/>
            <person name="Gjonbalaj M."/>
            <person name="Eaton V."/>
            <person name="Seok R."/>
            <person name="Leiner I.M."/>
            <person name="Pamer E.G."/>
        </authorList>
    </citation>
    <scope>NUCLEOTIDE SEQUENCE [LARGE SCALE GENOMIC DNA]</scope>
    <source>
        <strain evidence="18 19">MSK.17.11</strain>
        <strain evidence="17 20">MSK.17.38</strain>
    </source>
</reference>
<dbReference type="EMBL" id="JAAIUO010000004">
    <property type="protein sequence ID" value="NSK14696.1"/>
    <property type="molecule type" value="Genomic_DNA"/>
</dbReference>
<evidence type="ECO:0000256" key="13">
    <source>
        <dbReference type="PIRSR" id="PIRSR001400-2"/>
    </source>
</evidence>
<organism evidence="18 19">
    <name type="scientific">Dorea phocaeensis</name>
    <dbReference type="NCBI Taxonomy" id="2040291"/>
    <lineage>
        <taxon>Bacteria</taxon>
        <taxon>Bacillati</taxon>
        <taxon>Bacillota</taxon>
        <taxon>Clostridia</taxon>
        <taxon>Lachnospirales</taxon>
        <taxon>Lachnospiraceae</taxon>
        <taxon>Dorea</taxon>
    </lineage>
</organism>
<dbReference type="InterPro" id="IPR036849">
    <property type="entry name" value="Enolase-like_C_sf"/>
</dbReference>
<evidence type="ECO:0000313" key="20">
    <source>
        <dbReference type="Proteomes" id="UP000701680"/>
    </source>
</evidence>
<gene>
    <name evidence="11 18" type="primary">eno</name>
    <name evidence="18" type="ORF">G5A66_07380</name>
    <name evidence="17" type="ORF">G5A75_07400</name>
</gene>
<comment type="catalytic activity">
    <reaction evidence="10">
        <text>(2R)-2-phosphoglycerate = phosphoenolpyruvate + H2O</text>
        <dbReference type="Rhea" id="RHEA:10164"/>
        <dbReference type="ChEBI" id="CHEBI:15377"/>
        <dbReference type="ChEBI" id="CHEBI:58289"/>
        <dbReference type="ChEBI" id="CHEBI:58702"/>
        <dbReference type="EC" id="4.2.1.11"/>
    </reaction>
    <physiologicalReaction direction="left-to-right" evidence="10">
        <dbReference type="Rhea" id="RHEA:10165"/>
    </physiologicalReaction>
</comment>
<dbReference type="InterPro" id="IPR020809">
    <property type="entry name" value="Enolase_CS"/>
</dbReference>
<dbReference type="PANTHER" id="PTHR11902:SF1">
    <property type="entry name" value="ENOLASE"/>
    <property type="match status" value="1"/>
</dbReference>
<dbReference type="InterPro" id="IPR000941">
    <property type="entry name" value="Enolase"/>
</dbReference>
<dbReference type="InterPro" id="IPR020810">
    <property type="entry name" value="Enolase_C"/>
</dbReference>
<evidence type="ECO:0000256" key="10">
    <source>
        <dbReference type="ARBA" id="ARBA00048951"/>
    </source>
</evidence>
<dbReference type="PRINTS" id="PR00148">
    <property type="entry name" value="ENOLASE"/>
</dbReference>
<comment type="cofactor">
    <cofactor evidence="14">
        <name>Mg(2+)</name>
        <dbReference type="ChEBI" id="CHEBI:18420"/>
    </cofactor>
    <text evidence="14">Mg(2+) is required for catalysis and for stabilizing the dimer.</text>
</comment>
<feature type="binding site" evidence="13">
    <location>
        <position position="157"/>
    </location>
    <ligand>
        <name>substrate</name>
    </ligand>
</feature>
<dbReference type="Proteomes" id="UP000528555">
    <property type="component" value="Unassembled WGS sequence"/>
</dbReference>
<evidence type="ECO:0000259" key="16">
    <source>
        <dbReference type="SMART" id="SM01193"/>
    </source>
</evidence>
<evidence type="ECO:0000256" key="14">
    <source>
        <dbReference type="PIRSR" id="PIRSR001400-3"/>
    </source>
</evidence>
<dbReference type="RefSeq" id="WP_173814703.1">
    <property type="nucleotide sequence ID" value="NZ_JAAITX010000004.1"/>
</dbReference>
<feature type="binding site" evidence="11 14">
    <location>
        <position position="322"/>
    </location>
    <ligand>
        <name>Mg(2+)</name>
        <dbReference type="ChEBI" id="CHEBI:18420"/>
    </ligand>
</feature>
<dbReference type="SFLD" id="SFLDF00002">
    <property type="entry name" value="enolase"/>
    <property type="match status" value="1"/>
</dbReference>
<dbReference type="SFLD" id="SFLDG00178">
    <property type="entry name" value="enolase"/>
    <property type="match status" value="1"/>
</dbReference>
<dbReference type="GO" id="GO:0005576">
    <property type="term" value="C:extracellular region"/>
    <property type="evidence" value="ECO:0007669"/>
    <property type="project" value="UniProtKB-SubCell"/>
</dbReference>
<protein>
    <recommendedName>
        <fullName evidence="4 11">Enolase</fullName>
        <ecNumber evidence="3 11">4.2.1.11</ecNumber>
    </recommendedName>
    <alternativeName>
        <fullName evidence="11">2-phospho-D-glycerate hydro-lyase</fullName>
    </alternativeName>
    <alternativeName>
        <fullName evidence="11">2-phosphoglycerate dehydratase</fullName>
    </alternativeName>
</protein>
<dbReference type="EC" id="4.2.1.11" evidence="3 11"/>
<feature type="binding site" evidence="11">
    <location>
        <position position="165"/>
    </location>
    <ligand>
        <name>(2R)-2-phosphoglycerate</name>
        <dbReference type="ChEBI" id="CHEBI:58289"/>
    </ligand>
</feature>
<dbReference type="SFLD" id="SFLDS00001">
    <property type="entry name" value="Enolase"/>
    <property type="match status" value="1"/>
</dbReference>
<sequence>MYKYLPITDIYAREILDSRGNPTIEAEVLAGDEFLGRAGVPSGASTGKFEAVELRDGGKRYGGLGVRRAVDHVNARIAHALVGMNVFDQKAIDETLQKLDGTNNKSNLGANATLGVSMAAAKAAAAALRTPLYSYLGGIHVGKMPVPMMNILNGGRHADNTLDIQEFMIMPIGACCYQEGLRMCVEIYHILRGLLKEQGYGTAVGDEGGFAPDLSGAKEALRFLVKAVETAGYQPGKEVGLALDVAASELYDLQSGKYVFEGEGKRSGNLVARTAAEMADYYEELANEFPLLSIEDPLDEEDWEGWKMLTARLGSRLQLVGDDLFVTNTRRLKKGIEWKAANAILIKVNQIGTLTEAIEAIEMAKRAGYQTIISHRSGETADSMIADLAVAFHAGQIKTGAPCRAERVEKYNQLLRIEERL</sequence>
<dbReference type="EMBL" id="JAAITX010000004">
    <property type="protein sequence ID" value="NVH58470.1"/>
    <property type="molecule type" value="Genomic_DNA"/>
</dbReference>
<keyword evidence="5 11" id="KW-0964">Secreted</keyword>
<dbReference type="GO" id="GO:0004634">
    <property type="term" value="F:phosphopyruvate hydratase activity"/>
    <property type="evidence" value="ECO:0007669"/>
    <property type="project" value="UniProtKB-UniRule"/>
</dbReference>
<name>A0A850HJA5_9FIRM</name>
<dbReference type="SMART" id="SM01193">
    <property type="entry name" value="Enolase_N"/>
    <property type="match status" value="1"/>
</dbReference>
<evidence type="ECO:0000313" key="17">
    <source>
        <dbReference type="EMBL" id="NSK14696.1"/>
    </source>
</evidence>
<dbReference type="GO" id="GO:0006096">
    <property type="term" value="P:glycolytic process"/>
    <property type="evidence" value="ECO:0007669"/>
    <property type="project" value="UniProtKB-UniRule"/>
</dbReference>
<comment type="function">
    <text evidence="11">Catalyzes the reversible conversion of 2-phosphoglycerate (2-PG) into phosphoenolpyruvate (PEP). It is essential for the degradation of carbohydrates via glycolysis.</text>
</comment>
<comment type="similarity">
    <text evidence="2 11">Belongs to the enolase family.</text>
</comment>
<evidence type="ECO:0000259" key="15">
    <source>
        <dbReference type="SMART" id="SM01192"/>
    </source>
</evidence>
<feature type="binding site" evidence="11">
    <location>
        <position position="398"/>
    </location>
    <ligand>
        <name>(2R)-2-phosphoglycerate</name>
        <dbReference type="ChEBI" id="CHEBI:58289"/>
    </ligand>
</feature>
<dbReference type="SUPFAM" id="SSF54826">
    <property type="entry name" value="Enolase N-terminal domain-like"/>
    <property type="match status" value="1"/>
</dbReference>
<dbReference type="AlphaFoldDB" id="A0A850HJA5"/>
<dbReference type="SUPFAM" id="SSF51604">
    <property type="entry name" value="Enolase C-terminal domain-like"/>
    <property type="match status" value="1"/>
</dbReference>
<comment type="subcellular location">
    <subcellularLocation>
        <location evidence="11">Cytoplasm</location>
    </subcellularLocation>
    <subcellularLocation>
        <location evidence="11">Secreted</location>
    </subcellularLocation>
    <subcellularLocation>
        <location evidence="11">Cell surface</location>
    </subcellularLocation>
    <text evidence="11">Fractions of enolase are present in both the cytoplasm and on the cell surface.</text>
</comment>
<keyword evidence="9 11" id="KW-0456">Lyase</keyword>
<reference evidence="18" key="2">
    <citation type="submission" date="2020-02" db="EMBL/GenBank/DDBJ databases">
        <authorList>
            <person name="Littmann E."/>
            <person name="Sorbara M."/>
        </authorList>
    </citation>
    <scope>NUCLEOTIDE SEQUENCE</scope>
    <source>
        <strain evidence="18">MSK.17.11</strain>
        <strain evidence="17">MSK.17.38</strain>
    </source>
</reference>
<evidence type="ECO:0000256" key="8">
    <source>
        <dbReference type="ARBA" id="ARBA00023152"/>
    </source>
</evidence>
<feature type="binding site" evidence="11 14">
    <location>
        <position position="295"/>
    </location>
    <ligand>
        <name>Mg(2+)</name>
        <dbReference type="ChEBI" id="CHEBI:18420"/>
    </ligand>
</feature>
<evidence type="ECO:0000256" key="7">
    <source>
        <dbReference type="ARBA" id="ARBA00022842"/>
    </source>
</evidence>
<feature type="binding site" evidence="13">
    <location>
        <position position="322"/>
    </location>
    <ligand>
        <name>substrate</name>
    </ligand>
</feature>
<evidence type="ECO:0000313" key="19">
    <source>
        <dbReference type="Proteomes" id="UP000528555"/>
    </source>
</evidence>
<dbReference type="Gene3D" id="3.30.390.10">
    <property type="entry name" value="Enolase-like, N-terminal domain"/>
    <property type="match status" value="1"/>
</dbReference>
<comment type="caution">
    <text evidence="18">The sequence shown here is derived from an EMBL/GenBank/DDBJ whole genome shotgun (WGS) entry which is preliminary data.</text>
</comment>
<feature type="binding site" evidence="11">
    <location>
        <position position="376"/>
    </location>
    <ligand>
        <name>(2R)-2-phosphoglycerate</name>
        <dbReference type="ChEBI" id="CHEBI:58289"/>
    </ligand>
</feature>
<dbReference type="GO" id="GO:0009986">
    <property type="term" value="C:cell surface"/>
    <property type="evidence" value="ECO:0007669"/>
    <property type="project" value="UniProtKB-SubCell"/>
</dbReference>
<dbReference type="Pfam" id="PF00113">
    <property type="entry name" value="Enolase_C"/>
    <property type="match status" value="1"/>
</dbReference>
<accession>A0A850HJA5</accession>
<evidence type="ECO:0000256" key="4">
    <source>
        <dbReference type="ARBA" id="ARBA00017068"/>
    </source>
</evidence>
<evidence type="ECO:0000256" key="3">
    <source>
        <dbReference type="ARBA" id="ARBA00012058"/>
    </source>
</evidence>
<feature type="active site" description="Proton acceptor" evidence="11 12">
    <location>
        <position position="347"/>
    </location>
</feature>
<dbReference type="UniPathway" id="UPA00109">
    <property type="reaction ID" value="UER00187"/>
</dbReference>
<dbReference type="GO" id="GO:0000287">
    <property type="term" value="F:magnesium ion binding"/>
    <property type="evidence" value="ECO:0007669"/>
    <property type="project" value="UniProtKB-UniRule"/>
</dbReference>
<feature type="domain" description="Enolase N-terminal" evidence="16">
    <location>
        <begin position="7"/>
        <end position="136"/>
    </location>
</feature>
<keyword evidence="11" id="KW-0963">Cytoplasm</keyword>
<feature type="domain" description="Enolase C-terminal TIM barrel" evidence="15">
    <location>
        <begin position="141"/>
        <end position="421"/>
    </location>
</feature>
<feature type="binding site" evidence="13">
    <location>
        <position position="295"/>
    </location>
    <ligand>
        <name>substrate</name>
    </ligand>
</feature>
<feature type="binding site" evidence="13">
    <location>
        <begin position="374"/>
        <end position="377"/>
    </location>
    <ligand>
        <name>substrate</name>
    </ligand>
</feature>
<feature type="binding site" evidence="13">
    <location>
        <position position="398"/>
    </location>
    <ligand>
        <name>substrate</name>
    </ligand>
</feature>
<dbReference type="GO" id="GO:0000015">
    <property type="term" value="C:phosphopyruvate hydratase complex"/>
    <property type="evidence" value="ECO:0007669"/>
    <property type="project" value="InterPro"/>
</dbReference>
<dbReference type="Proteomes" id="UP000701680">
    <property type="component" value="Unassembled WGS sequence"/>
</dbReference>
<keyword evidence="18" id="KW-0670">Pyruvate</keyword>
<feature type="binding site" evidence="11">
    <location>
        <position position="347"/>
    </location>
    <ligand>
        <name>(2R)-2-phosphoglycerate</name>
        <dbReference type="ChEBI" id="CHEBI:58289"/>
    </ligand>
</feature>
<feature type="binding site" evidence="11 14">
    <location>
        <position position="244"/>
    </location>
    <ligand>
        <name>Mg(2+)</name>
        <dbReference type="ChEBI" id="CHEBI:18420"/>
    </ligand>
</feature>
<evidence type="ECO:0000313" key="18">
    <source>
        <dbReference type="EMBL" id="NVH58470.1"/>
    </source>
</evidence>
<dbReference type="PIRSF" id="PIRSF001400">
    <property type="entry name" value="Enolase"/>
    <property type="match status" value="1"/>
</dbReference>
<feature type="binding site" evidence="13">
    <location>
        <position position="166"/>
    </location>
    <ligand>
        <name>substrate</name>
    </ligand>
</feature>
<dbReference type="InterPro" id="IPR029017">
    <property type="entry name" value="Enolase-like_N"/>
</dbReference>
<evidence type="ECO:0000256" key="9">
    <source>
        <dbReference type="ARBA" id="ARBA00023239"/>
    </source>
</evidence>
<dbReference type="Pfam" id="PF03952">
    <property type="entry name" value="Enolase_N"/>
    <property type="match status" value="1"/>
</dbReference>
<evidence type="ECO:0000256" key="12">
    <source>
        <dbReference type="PIRSR" id="PIRSR001400-1"/>
    </source>
</evidence>
<dbReference type="Gene3D" id="3.20.20.120">
    <property type="entry name" value="Enolase-like C-terminal domain"/>
    <property type="match status" value="1"/>
</dbReference>
<evidence type="ECO:0000256" key="5">
    <source>
        <dbReference type="ARBA" id="ARBA00022525"/>
    </source>
</evidence>
<proteinExistence type="inferred from homology"/>
<dbReference type="HAMAP" id="MF_00318">
    <property type="entry name" value="Enolase"/>
    <property type="match status" value="1"/>
</dbReference>
<dbReference type="NCBIfam" id="TIGR01060">
    <property type="entry name" value="eno"/>
    <property type="match status" value="1"/>
</dbReference>
<comment type="pathway">
    <text evidence="1 11">Carbohydrate degradation; glycolysis; pyruvate from D-glyceraldehyde 3-phosphate: step 4/5.</text>
</comment>
<feature type="binding site" evidence="11">
    <location>
        <position position="377"/>
    </location>
    <ligand>
        <name>(2R)-2-phosphoglycerate</name>
        <dbReference type="ChEBI" id="CHEBI:58289"/>
    </ligand>
</feature>
<evidence type="ECO:0000256" key="11">
    <source>
        <dbReference type="HAMAP-Rule" id="MF_00318"/>
    </source>
</evidence>
<keyword evidence="6 11" id="KW-0479">Metal-binding</keyword>
<feature type="active site" description="Proton donor" evidence="11 12">
    <location>
        <position position="207"/>
    </location>
</feature>
<dbReference type="InterPro" id="IPR020811">
    <property type="entry name" value="Enolase_N"/>
</dbReference>
<dbReference type="PROSITE" id="PS00164">
    <property type="entry name" value="ENOLASE"/>
    <property type="match status" value="1"/>
</dbReference>
<keyword evidence="19" id="KW-1185">Reference proteome</keyword>
<keyword evidence="8 11" id="KW-0324">Glycolysis</keyword>
<dbReference type="PANTHER" id="PTHR11902">
    <property type="entry name" value="ENOLASE"/>
    <property type="match status" value="1"/>
</dbReference>
<dbReference type="CDD" id="cd03313">
    <property type="entry name" value="enolase"/>
    <property type="match status" value="1"/>
</dbReference>
<dbReference type="SMART" id="SM01192">
    <property type="entry name" value="Enolase_C"/>
    <property type="match status" value="1"/>
</dbReference>